<dbReference type="EMBL" id="CBDS010000003">
    <property type="protein sequence ID" value="CDB44902.1"/>
    <property type="molecule type" value="Genomic_DNA"/>
</dbReference>
<evidence type="ECO:0000256" key="7">
    <source>
        <dbReference type="PIRSR" id="PIRSR602481-1"/>
    </source>
</evidence>
<sequence>MLNNQELTALLRQNGYKVTPQRLAVYEALANTKQHPSAEMLFGTLQPKYPSMSFATVYKTVEILNKLGLIQIINTGEDSFRYDADISEHSHVQCTVCGRVDDVPALNDRSLVVKVEEASGYSIDKHQFYFFGVCEKCRKKH</sequence>
<organism evidence="9">
    <name type="scientific">Phascolarctobacterium faecium</name>
    <dbReference type="NCBI Taxonomy" id="33025"/>
    <lineage>
        <taxon>Bacteria</taxon>
        <taxon>Bacillati</taxon>
        <taxon>Bacillota</taxon>
        <taxon>Negativicutes</taxon>
        <taxon>Acidaminococcales</taxon>
        <taxon>Acidaminococcaceae</taxon>
        <taxon>Phascolarctobacterium</taxon>
    </lineage>
</organism>
<dbReference type="GO" id="GO:0008270">
    <property type="term" value="F:zinc ion binding"/>
    <property type="evidence" value="ECO:0007669"/>
    <property type="project" value="TreeGrafter"/>
</dbReference>
<keyword evidence="6" id="KW-0804">Transcription</keyword>
<dbReference type="InterPro" id="IPR036390">
    <property type="entry name" value="WH_DNA-bd_sf"/>
</dbReference>
<comment type="caution">
    <text evidence="9">The sequence shown here is derived from an EMBL/GenBank/DDBJ whole genome shotgun (WGS) entry which is preliminary data.</text>
</comment>
<dbReference type="InterPro" id="IPR002481">
    <property type="entry name" value="FUR"/>
</dbReference>
<comment type="cofactor">
    <cofactor evidence="7">
        <name>Zn(2+)</name>
        <dbReference type="ChEBI" id="CHEBI:29105"/>
    </cofactor>
    <text evidence="7">Binds 1 zinc ion per subunit.</text>
</comment>
<name>A0A3G9GPV1_9FIRM</name>
<keyword evidence="3 7" id="KW-0862">Zinc</keyword>
<feature type="binding site" evidence="8">
    <location>
        <position position="126"/>
    </location>
    <ligand>
        <name>Fe cation</name>
        <dbReference type="ChEBI" id="CHEBI:24875"/>
    </ligand>
</feature>
<dbReference type="OrthoDB" id="8659436at2"/>
<evidence type="ECO:0000256" key="1">
    <source>
        <dbReference type="ARBA" id="ARBA00007957"/>
    </source>
</evidence>
<accession>R6J3P1</accession>
<proteinExistence type="inferred from homology"/>
<dbReference type="PANTHER" id="PTHR33202:SF8">
    <property type="entry name" value="PEROXIDE-RESPONSIVE REPRESSOR PERR"/>
    <property type="match status" value="1"/>
</dbReference>
<evidence type="ECO:0000313" key="12">
    <source>
        <dbReference type="Proteomes" id="UP000443070"/>
    </source>
</evidence>
<evidence type="ECO:0000313" key="9">
    <source>
        <dbReference type="EMBL" id="CDB44902.1"/>
    </source>
</evidence>
<evidence type="ECO:0000256" key="6">
    <source>
        <dbReference type="ARBA" id="ARBA00023163"/>
    </source>
</evidence>
<feature type="binding site" evidence="7">
    <location>
        <position position="137"/>
    </location>
    <ligand>
        <name>Zn(2+)</name>
        <dbReference type="ChEBI" id="CHEBI:29105"/>
    </ligand>
</feature>
<keyword evidence="4" id="KW-0805">Transcription regulation</keyword>
<accession>A0A3G9GPV1</accession>
<evidence type="ECO:0000256" key="4">
    <source>
        <dbReference type="ARBA" id="ARBA00023015"/>
    </source>
</evidence>
<dbReference type="EMBL" id="WNBM01000002">
    <property type="protein sequence ID" value="MTT75633.1"/>
    <property type="molecule type" value="Genomic_DNA"/>
</dbReference>
<dbReference type="Gene3D" id="3.30.1490.190">
    <property type="match status" value="1"/>
</dbReference>
<evidence type="ECO:0000313" key="11">
    <source>
        <dbReference type="EMBL" id="MTU03695.1"/>
    </source>
</evidence>
<dbReference type="GeneID" id="49405851"/>
<dbReference type="Proteomes" id="UP000443070">
    <property type="component" value="Unassembled WGS sequence"/>
</dbReference>
<dbReference type="EMBL" id="WNBW01000002">
    <property type="protein sequence ID" value="MTU03695.1"/>
    <property type="molecule type" value="Genomic_DNA"/>
</dbReference>
<keyword evidence="7" id="KW-0479">Metal-binding</keyword>
<keyword evidence="8" id="KW-0408">Iron</keyword>
<feature type="binding site" evidence="7">
    <location>
        <position position="94"/>
    </location>
    <ligand>
        <name>Zn(2+)</name>
        <dbReference type="ChEBI" id="CHEBI:29105"/>
    </ligand>
</feature>
<dbReference type="Pfam" id="PF01475">
    <property type="entry name" value="FUR"/>
    <property type="match status" value="1"/>
</dbReference>
<feature type="binding site" evidence="7">
    <location>
        <position position="97"/>
    </location>
    <ligand>
        <name>Zn(2+)</name>
        <dbReference type="ChEBI" id="CHEBI:29105"/>
    </ligand>
</feature>
<dbReference type="RefSeq" id="WP_021719021.1">
    <property type="nucleotide sequence ID" value="NZ_AP019004.1"/>
</dbReference>
<dbReference type="GO" id="GO:1900376">
    <property type="term" value="P:regulation of secondary metabolite biosynthetic process"/>
    <property type="evidence" value="ECO:0007669"/>
    <property type="project" value="TreeGrafter"/>
</dbReference>
<evidence type="ECO:0000313" key="10">
    <source>
        <dbReference type="EMBL" id="MTT75633.1"/>
    </source>
</evidence>
<evidence type="ECO:0000256" key="3">
    <source>
        <dbReference type="ARBA" id="ARBA00022833"/>
    </source>
</evidence>
<keyword evidence="5" id="KW-0238">DNA-binding</keyword>
<dbReference type="SUPFAM" id="SSF46785">
    <property type="entry name" value="Winged helix' DNA-binding domain"/>
    <property type="match status" value="1"/>
</dbReference>
<dbReference type="GO" id="GO:0003700">
    <property type="term" value="F:DNA-binding transcription factor activity"/>
    <property type="evidence" value="ECO:0007669"/>
    <property type="project" value="InterPro"/>
</dbReference>
<evidence type="ECO:0000256" key="2">
    <source>
        <dbReference type="ARBA" id="ARBA00022491"/>
    </source>
</evidence>
<keyword evidence="12" id="KW-1185">Reference proteome</keyword>
<dbReference type="AlphaFoldDB" id="A0A3G9GPV1"/>
<dbReference type="InterPro" id="IPR043135">
    <property type="entry name" value="Fur_C"/>
</dbReference>
<dbReference type="Gene3D" id="1.10.10.10">
    <property type="entry name" value="Winged helix-like DNA-binding domain superfamily/Winged helix DNA-binding domain"/>
    <property type="match status" value="1"/>
</dbReference>
<reference evidence="12 13" key="2">
    <citation type="journal article" date="2019" name="Nat. Med.">
        <title>A library of human gut bacterial isolates paired with longitudinal multiomics data enables mechanistic microbiome research.</title>
        <authorList>
            <person name="Poyet M."/>
            <person name="Groussin M."/>
            <person name="Gibbons S.M."/>
            <person name="Avila-Pacheco J."/>
            <person name="Jiang X."/>
            <person name="Kearney S.M."/>
            <person name="Perrotta A.R."/>
            <person name="Berdy B."/>
            <person name="Zhao S."/>
            <person name="Lieberman T.D."/>
            <person name="Swanson P.K."/>
            <person name="Smith M."/>
            <person name="Roesemann S."/>
            <person name="Alexander J.E."/>
            <person name="Rich S.A."/>
            <person name="Livny J."/>
            <person name="Vlamakis H."/>
            <person name="Clish C."/>
            <person name="Bullock K."/>
            <person name="Deik A."/>
            <person name="Scott J."/>
            <person name="Pierce K.A."/>
            <person name="Xavier R.J."/>
            <person name="Alm E.J."/>
        </authorList>
    </citation>
    <scope>NUCLEOTIDE SEQUENCE [LARGE SCALE GENOMIC DNA]</scope>
    <source>
        <strain evidence="10 13">BIOML-A13</strain>
        <strain evidence="11 12">BIOML-A3</strain>
    </source>
</reference>
<dbReference type="Proteomes" id="UP000484547">
    <property type="component" value="Unassembled WGS sequence"/>
</dbReference>
<evidence type="ECO:0000256" key="5">
    <source>
        <dbReference type="ARBA" id="ARBA00023125"/>
    </source>
</evidence>
<dbReference type="InterPro" id="IPR036388">
    <property type="entry name" value="WH-like_DNA-bd_sf"/>
</dbReference>
<dbReference type="PANTHER" id="PTHR33202">
    <property type="entry name" value="ZINC UPTAKE REGULATION PROTEIN"/>
    <property type="match status" value="1"/>
</dbReference>
<feature type="binding site" evidence="7">
    <location>
        <position position="134"/>
    </location>
    <ligand>
        <name>Zn(2+)</name>
        <dbReference type="ChEBI" id="CHEBI:29105"/>
    </ligand>
</feature>
<comment type="similarity">
    <text evidence="1">Belongs to the Fur family.</text>
</comment>
<protein>
    <submittedName>
        <fullName evidence="9">Transcriptional regulator Fur family</fullName>
    </submittedName>
    <submittedName>
        <fullName evidence="10">Transcriptional repressor</fullName>
    </submittedName>
</protein>
<evidence type="ECO:0000256" key="8">
    <source>
        <dbReference type="PIRSR" id="PIRSR602481-2"/>
    </source>
</evidence>
<dbReference type="GO" id="GO:0000976">
    <property type="term" value="F:transcription cis-regulatory region binding"/>
    <property type="evidence" value="ECO:0007669"/>
    <property type="project" value="TreeGrafter"/>
</dbReference>
<reference evidence="9" key="1">
    <citation type="submission" date="2012-11" db="EMBL/GenBank/DDBJ databases">
        <title>Dependencies among metagenomic species, viruses, plasmids and units of genetic variation.</title>
        <authorList>
            <person name="Nielsen H.B."/>
            <person name="Almeida M."/>
            <person name="Juncker A.S."/>
            <person name="Rasmussen S."/>
            <person name="Li J."/>
            <person name="Sunagawa S."/>
            <person name="Plichta D."/>
            <person name="Gautier L."/>
            <person name="Le Chatelier E."/>
            <person name="Peletier E."/>
            <person name="Bonde I."/>
            <person name="Nielsen T."/>
            <person name="Manichanh C."/>
            <person name="Arumugam M."/>
            <person name="Batto J."/>
            <person name="Santos M.B.Q.D."/>
            <person name="Blom N."/>
            <person name="Borruel N."/>
            <person name="Burgdorf K.S."/>
            <person name="Boumezbeur F."/>
            <person name="Casellas F."/>
            <person name="Dore J."/>
            <person name="Guarner F."/>
            <person name="Hansen T."/>
            <person name="Hildebrand F."/>
            <person name="Kaas R.S."/>
            <person name="Kennedy S."/>
            <person name="Kristiansen K."/>
            <person name="Kultima J.R."/>
            <person name="Leonard P."/>
            <person name="Levenez F."/>
            <person name="Lund O."/>
            <person name="Moumen B."/>
            <person name="Le Paslier D."/>
            <person name="Pons N."/>
            <person name="Pedersen O."/>
            <person name="Prifti E."/>
            <person name="Qin J."/>
            <person name="Raes J."/>
            <person name="Tap J."/>
            <person name="Tims S."/>
            <person name="Ussery D.W."/>
            <person name="Yamada T."/>
            <person name="MetaHit consortium"/>
            <person name="Renault P."/>
            <person name="Sicheritz-Ponten T."/>
            <person name="Bork P."/>
            <person name="Wang J."/>
            <person name="Brunak S."/>
            <person name="Ehrlich S.D."/>
        </authorList>
    </citation>
    <scope>NUCLEOTIDE SEQUENCE [LARGE SCALE GENOMIC DNA]</scope>
</reference>
<dbReference type="GO" id="GO:0045892">
    <property type="term" value="P:negative regulation of DNA-templated transcription"/>
    <property type="evidence" value="ECO:0007669"/>
    <property type="project" value="TreeGrafter"/>
</dbReference>
<comment type="cofactor">
    <cofactor evidence="8">
        <name>Mn(2+)</name>
        <dbReference type="ChEBI" id="CHEBI:29035"/>
    </cofactor>
    <cofactor evidence="8">
        <name>Fe(2+)</name>
        <dbReference type="ChEBI" id="CHEBI:29033"/>
    </cofactor>
    <text evidence="8">Binds 1 Mn(2+) or Fe(2+) ion per subunit.</text>
</comment>
<dbReference type="CDD" id="cd07153">
    <property type="entry name" value="Fur_like"/>
    <property type="match status" value="1"/>
</dbReference>
<keyword evidence="2" id="KW-0678">Repressor</keyword>
<evidence type="ECO:0000313" key="13">
    <source>
        <dbReference type="Proteomes" id="UP000484547"/>
    </source>
</evidence>
<gene>
    <name evidence="9" type="ORF">BN533_02122</name>
    <name evidence="10" type="ORF">GMD11_05030</name>
    <name evidence="11" type="ORF">GMD18_04675</name>
</gene>